<dbReference type="PROSITE" id="PS50082">
    <property type="entry name" value="WD_REPEATS_2"/>
    <property type="match status" value="1"/>
</dbReference>
<accession>A0A4V6I2U5</accession>
<keyword evidence="1" id="KW-0853">WD repeat</keyword>
<comment type="caution">
    <text evidence="2">The sequence shown here is derived from an EMBL/GenBank/DDBJ whole genome shotgun (WGS) entry which is preliminary data.</text>
</comment>
<name>A0A4V6I2U5_9HELI</name>
<dbReference type="Gene3D" id="2.130.10.10">
    <property type="entry name" value="YVTN repeat-like/Quinoprotein amine dehydrogenase"/>
    <property type="match status" value="1"/>
</dbReference>
<reference evidence="2 3" key="1">
    <citation type="journal article" date="2014" name="Genome Announc.">
        <title>Draft genome sequences of eight enterohepatic helicobacter species isolated from both laboratory and wild rodents.</title>
        <authorList>
            <person name="Sheh A."/>
            <person name="Shen Z."/>
            <person name="Fox J.G."/>
        </authorList>
    </citation>
    <scope>NUCLEOTIDE SEQUENCE [LARGE SCALE GENOMIC DNA]</scope>
    <source>
        <strain evidence="2 3">MIT 09-6949</strain>
    </source>
</reference>
<dbReference type="PROSITE" id="PS50294">
    <property type="entry name" value="WD_REPEATS_REGION"/>
    <property type="match status" value="1"/>
</dbReference>
<evidence type="ECO:0000256" key="1">
    <source>
        <dbReference type="PROSITE-ProRule" id="PRU00221"/>
    </source>
</evidence>
<dbReference type="InterPro" id="IPR015943">
    <property type="entry name" value="WD40/YVTN_repeat-like_dom_sf"/>
</dbReference>
<dbReference type="EMBL" id="JRPR02000001">
    <property type="protein sequence ID" value="TLD97522.1"/>
    <property type="molecule type" value="Genomic_DNA"/>
</dbReference>
<feature type="repeat" description="WD" evidence="1">
    <location>
        <begin position="294"/>
        <end position="326"/>
    </location>
</feature>
<dbReference type="InterPro" id="IPR001680">
    <property type="entry name" value="WD40_rpt"/>
</dbReference>
<proteinExistence type="predicted"/>
<dbReference type="AlphaFoldDB" id="A0A4V6I2U5"/>
<dbReference type="OrthoDB" id="11703at2"/>
<gene>
    <name evidence="2" type="ORF">LS71_001895</name>
</gene>
<protein>
    <submittedName>
        <fullName evidence="2">WD40 repeat domain-containing protein</fullName>
    </submittedName>
</protein>
<dbReference type="RefSeq" id="WP_034356365.1">
    <property type="nucleotide sequence ID" value="NZ_JRPR02000001.1"/>
</dbReference>
<dbReference type="SUPFAM" id="SSF50978">
    <property type="entry name" value="WD40 repeat-like"/>
    <property type="match status" value="1"/>
</dbReference>
<sequence>MGAQDVVAQNIESTSIYAKDAQVIHIDAILTHISLFDDKIFAGNAEGGIDIFTLNSAEHARKVASINLPLIEDYFGNKHPSRVYDVATFDGKELFILCEASLGKRQILKLNLKDTKNVQVVLTTTSAPKRMRTAGKDRLVLGFLSNEIKLYDLNKQTFLYTAHASVARFSDLCVNMPYIFSTDESGIVNVFNAESGALLQRLAINKDNNYQVVSAKHTILTAGVDKQMAIFTFADSKKQDTIGFTLQRATSLRSEFLIYAVGISPQAQWAAFTKNEQNDISLVRLDNMQEYFVLKGSSSLVNTLLFYDEHTLISGNDDKSFVIWRF</sequence>
<dbReference type="STRING" id="1677920.LS71_08150"/>
<evidence type="ECO:0000313" key="3">
    <source>
        <dbReference type="Proteomes" id="UP000029733"/>
    </source>
</evidence>
<keyword evidence="3" id="KW-1185">Reference proteome</keyword>
<organism evidence="2 3">
    <name type="scientific">Helicobacter jaachi</name>
    <dbReference type="NCBI Taxonomy" id="1677920"/>
    <lineage>
        <taxon>Bacteria</taxon>
        <taxon>Pseudomonadati</taxon>
        <taxon>Campylobacterota</taxon>
        <taxon>Epsilonproteobacteria</taxon>
        <taxon>Campylobacterales</taxon>
        <taxon>Helicobacteraceae</taxon>
        <taxon>Helicobacter</taxon>
    </lineage>
</organism>
<evidence type="ECO:0000313" key="2">
    <source>
        <dbReference type="EMBL" id="TLD97522.1"/>
    </source>
</evidence>
<dbReference type="InterPro" id="IPR036322">
    <property type="entry name" value="WD40_repeat_dom_sf"/>
</dbReference>
<dbReference type="Proteomes" id="UP000029733">
    <property type="component" value="Unassembled WGS sequence"/>
</dbReference>